<keyword evidence="1" id="KW-1133">Transmembrane helix</keyword>
<evidence type="ECO:0000256" key="1">
    <source>
        <dbReference type="SAM" id="Phobius"/>
    </source>
</evidence>
<reference evidence="2" key="1">
    <citation type="journal article" date="2021" name="PeerJ">
        <title>Extensive microbial diversity within the chicken gut microbiome revealed by metagenomics and culture.</title>
        <authorList>
            <person name="Gilroy R."/>
            <person name="Ravi A."/>
            <person name="Getino M."/>
            <person name="Pursley I."/>
            <person name="Horton D.L."/>
            <person name="Alikhan N.F."/>
            <person name="Baker D."/>
            <person name="Gharbi K."/>
            <person name="Hall N."/>
            <person name="Watson M."/>
            <person name="Adriaenssens E.M."/>
            <person name="Foster-Nyarko E."/>
            <person name="Jarju S."/>
            <person name="Secka A."/>
            <person name="Antonio M."/>
            <person name="Oren A."/>
            <person name="Chaudhuri R.R."/>
            <person name="La Ragione R."/>
            <person name="Hildebrand F."/>
            <person name="Pallen M.J."/>
        </authorList>
    </citation>
    <scope>NUCLEOTIDE SEQUENCE</scope>
    <source>
        <strain evidence="2">12435</strain>
    </source>
</reference>
<organism evidence="2 3">
    <name type="scientific">Candidatus Protoclostridium stercorigallinarum</name>
    <dbReference type="NCBI Taxonomy" id="2838741"/>
    <lineage>
        <taxon>Bacteria</taxon>
        <taxon>Bacillati</taxon>
        <taxon>Bacillota</taxon>
        <taxon>Clostridia</taxon>
        <taxon>Candidatus Protoclostridium</taxon>
    </lineage>
</organism>
<proteinExistence type="predicted"/>
<evidence type="ECO:0000313" key="3">
    <source>
        <dbReference type="Proteomes" id="UP000823990"/>
    </source>
</evidence>
<protein>
    <submittedName>
        <fullName evidence="2">Uncharacterized protein</fullName>
    </submittedName>
</protein>
<keyword evidence="1" id="KW-0472">Membrane</keyword>
<dbReference type="EMBL" id="DXHS01000080">
    <property type="protein sequence ID" value="HIW02722.1"/>
    <property type="molecule type" value="Genomic_DNA"/>
</dbReference>
<reference evidence="2" key="2">
    <citation type="submission" date="2021-04" db="EMBL/GenBank/DDBJ databases">
        <authorList>
            <person name="Gilroy R."/>
        </authorList>
    </citation>
    <scope>NUCLEOTIDE SEQUENCE</scope>
    <source>
        <strain evidence="2">12435</strain>
    </source>
</reference>
<evidence type="ECO:0000313" key="2">
    <source>
        <dbReference type="EMBL" id="HIW02722.1"/>
    </source>
</evidence>
<name>A0A9D1TRY7_9FIRM</name>
<dbReference type="Proteomes" id="UP000823990">
    <property type="component" value="Unassembled WGS sequence"/>
</dbReference>
<keyword evidence="1" id="KW-0812">Transmembrane</keyword>
<comment type="caution">
    <text evidence="2">The sequence shown here is derived from an EMBL/GenBank/DDBJ whole genome shotgun (WGS) entry which is preliminary data.</text>
</comment>
<dbReference type="AlphaFoldDB" id="A0A9D1TRY7"/>
<feature type="transmembrane region" description="Helical" evidence="1">
    <location>
        <begin position="12"/>
        <end position="34"/>
    </location>
</feature>
<gene>
    <name evidence="2" type="ORF">H9892_05220</name>
</gene>
<sequence>MEKKKRIVSKLIFALVIAVIVSMCFVGTTLARYATGDTGSATTSIAKWSLSFGEDVSTTPVSFDSLSPASDAFSSDSGTDRSNTTGLKLIATLTYDIGVDADITITLEKGTEPDAGVKFNYVKVGATSNEEPEFGSTAWSSGTVINDSTAAPARSDVDGLFSVSLAYNTTKSTTGTTSITDGKAFEITAGEGTLYLYASVTWTSADTRLGSATISDALDTWVGENVASVGFNISYSAVQASEAPATT</sequence>
<accession>A0A9D1TRY7</accession>